<dbReference type="HOGENOM" id="CLU_2561378_0_0_1"/>
<evidence type="ECO:0000313" key="3">
    <source>
        <dbReference type="Proteomes" id="UP000017836"/>
    </source>
</evidence>
<protein>
    <submittedName>
        <fullName evidence="2">Uncharacterized protein</fullName>
    </submittedName>
</protein>
<dbReference type="AlphaFoldDB" id="W1PAW8"/>
<evidence type="ECO:0000313" key="2">
    <source>
        <dbReference type="EMBL" id="ERN04731.1"/>
    </source>
</evidence>
<dbReference type="EMBL" id="KI394180">
    <property type="protein sequence ID" value="ERN04731.1"/>
    <property type="molecule type" value="Genomic_DNA"/>
</dbReference>
<dbReference type="Gramene" id="ERN04731">
    <property type="protein sequence ID" value="ERN04731"/>
    <property type="gene ID" value="AMTR_s00186p00028360"/>
</dbReference>
<dbReference type="Proteomes" id="UP000017836">
    <property type="component" value="Unassembled WGS sequence"/>
</dbReference>
<keyword evidence="3" id="KW-1185">Reference proteome</keyword>
<organism evidence="2 3">
    <name type="scientific">Amborella trichopoda</name>
    <dbReference type="NCBI Taxonomy" id="13333"/>
    <lineage>
        <taxon>Eukaryota</taxon>
        <taxon>Viridiplantae</taxon>
        <taxon>Streptophyta</taxon>
        <taxon>Embryophyta</taxon>
        <taxon>Tracheophyta</taxon>
        <taxon>Spermatophyta</taxon>
        <taxon>Magnoliopsida</taxon>
        <taxon>Amborellales</taxon>
        <taxon>Amborellaceae</taxon>
        <taxon>Amborella</taxon>
    </lineage>
</organism>
<reference evidence="3" key="1">
    <citation type="journal article" date="2013" name="Science">
        <title>The Amborella genome and the evolution of flowering plants.</title>
        <authorList>
            <consortium name="Amborella Genome Project"/>
        </authorList>
    </citation>
    <scope>NUCLEOTIDE SEQUENCE [LARGE SCALE GENOMIC DNA]</scope>
</reference>
<sequence>MAAGFGAKRILLRDRGLLAMSSRMREQRFKDVLFILGMNEDDERSHGQSAKGPPMNGDEFFPTTFCPSWQSETASPEKGLSR</sequence>
<accession>W1PAW8</accession>
<name>W1PAW8_AMBTC</name>
<proteinExistence type="predicted"/>
<feature type="compositionally biased region" description="Polar residues" evidence="1">
    <location>
        <begin position="65"/>
        <end position="74"/>
    </location>
</feature>
<evidence type="ECO:0000256" key="1">
    <source>
        <dbReference type="SAM" id="MobiDB-lite"/>
    </source>
</evidence>
<gene>
    <name evidence="2" type="ORF">AMTR_s00186p00028360</name>
</gene>
<feature type="region of interest" description="Disordered" evidence="1">
    <location>
        <begin position="42"/>
        <end position="82"/>
    </location>
</feature>